<dbReference type="EMBL" id="VRLR01000010">
    <property type="protein sequence ID" value="TXK79466.1"/>
    <property type="molecule type" value="Genomic_DNA"/>
</dbReference>
<evidence type="ECO:0000313" key="2">
    <source>
        <dbReference type="Proteomes" id="UP000321814"/>
    </source>
</evidence>
<accession>A0A5C8LQ22</accession>
<dbReference type="RefSeq" id="WP_147904880.1">
    <property type="nucleotide sequence ID" value="NZ_BAAAGC010000002.1"/>
</dbReference>
<dbReference type="OrthoDB" id="7030601at2"/>
<keyword evidence="2" id="KW-1185">Reference proteome</keyword>
<dbReference type="Proteomes" id="UP000321814">
    <property type="component" value="Unassembled WGS sequence"/>
</dbReference>
<sequence>MHIECPHCKESNELAFGENIHCHKCEKNFQGFSFRQYKKPLIGTGTALIIGIVGALKVDANFFEPKRYSTGAIYQIISSCANPDSSLLTSDRRDSLAAACICALDKTMQKIDAQDLSAKAKEFKELFSANIGSCRQTESW</sequence>
<protein>
    <submittedName>
        <fullName evidence="1">Uncharacterized protein</fullName>
    </submittedName>
</protein>
<evidence type="ECO:0000313" key="1">
    <source>
        <dbReference type="EMBL" id="TXK79466.1"/>
    </source>
</evidence>
<name>A0A5C8LQ22_9GAMM</name>
<comment type="caution">
    <text evidence="1">The sequence shown here is derived from an EMBL/GenBank/DDBJ whole genome shotgun (WGS) entry which is preliminary data.</text>
</comment>
<gene>
    <name evidence="1" type="ORF">FU839_14020</name>
</gene>
<proteinExistence type="predicted"/>
<dbReference type="AlphaFoldDB" id="A0A5C8LQ22"/>
<reference evidence="1 2" key="1">
    <citation type="submission" date="2019-08" db="EMBL/GenBank/DDBJ databases">
        <title>Draft genome analysis of Rheinheimera tangshanensis isolated from the roots of fresh rice plants (Oryza sativa).</title>
        <authorList>
            <person name="Yu Q."/>
            <person name="Qi Y."/>
            <person name="Zhang H."/>
            <person name="Pu J."/>
        </authorList>
    </citation>
    <scope>NUCLEOTIDE SEQUENCE [LARGE SCALE GENOMIC DNA]</scope>
    <source>
        <strain evidence="1 2">JA3-B52</strain>
    </source>
</reference>
<organism evidence="1 2">
    <name type="scientific">Rheinheimera tangshanensis</name>
    <dbReference type="NCBI Taxonomy" id="400153"/>
    <lineage>
        <taxon>Bacteria</taxon>
        <taxon>Pseudomonadati</taxon>
        <taxon>Pseudomonadota</taxon>
        <taxon>Gammaproteobacteria</taxon>
        <taxon>Chromatiales</taxon>
        <taxon>Chromatiaceae</taxon>
        <taxon>Rheinheimera</taxon>
    </lineage>
</organism>